<name>A0ABN8LIC6_9CNID</name>
<evidence type="ECO:0000259" key="7">
    <source>
        <dbReference type="Pfam" id="PF04852"/>
    </source>
</evidence>
<evidence type="ECO:0000256" key="4">
    <source>
        <dbReference type="ARBA" id="ARBA00023125"/>
    </source>
</evidence>
<evidence type="ECO:0000256" key="1">
    <source>
        <dbReference type="ARBA" id="ARBA00004123"/>
    </source>
</evidence>
<evidence type="ECO:0000256" key="3">
    <source>
        <dbReference type="ARBA" id="ARBA00023015"/>
    </source>
</evidence>
<evidence type="ECO:0000313" key="9">
    <source>
        <dbReference type="Proteomes" id="UP001159427"/>
    </source>
</evidence>
<dbReference type="InterPro" id="IPR040222">
    <property type="entry name" value="ALOG"/>
</dbReference>
<dbReference type="Proteomes" id="UP001159427">
    <property type="component" value="Unassembled WGS sequence"/>
</dbReference>
<keyword evidence="5" id="KW-0804">Transcription</keyword>
<organism evidence="8 9">
    <name type="scientific">Porites evermanni</name>
    <dbReference type="NCBI Taxonomy" id="104178"/>
    <lineage>
        <taxon>Eukaryota</taxon>
        <taxon>Metazoa</taxon>
        <taxon>Cnidaria</taxon>
        <taxon>Anthozoa</taxon>
        <taxon>Hexacorallia</taxon>
        <taxon>Scleractinia</taxon>
        <taxon>Fungiina</taxon>
        <taxon>Poritidae</taxon>
        <taxon>Porites</taxon>
    </lineage>
</organism>
<sequence length="263" mass="29723">QHRGYKRKVNTTESIRRIAGDLEKIDQRLQHLMNFDRATGYAKQKDSLKKEFDMFLRSLPAYITLATVAPRDICRFLVFTDKDGKNQIHRNDCRHIGQKGKYDCGCTVKAPEILRFPNDDRFLFNQIWGKTLRDGDLNVFGVRRNAQVEICPIRGIERYLGLARDMGADLTLTTLYGFRAGCAITLTLSVGNYGPCGLDSPIHCTALYFMQLAKVLNLTGASARLASNIGSEVTSTSWQDIHQSKRFMCAPPLDSLAKRLLEN</sequence>
<feature type="non-terminal residue" evidence="8">
    <location>
        <position position="1"/>
    </location>
</feature>
<dbReference type="PANTHER" id="PTHR31165:SF2">
    <property type="entry name" value="ALOG DOMAIN-CONTAINING PROTEIN"/>
    <property type="match status" value="1"/>
</dbReference>
<evidence type="ECO:0000313" key="8">
    <source>
        <dbReference type="EMBL" id="CAH3013643.1"/>
    </source>
</evidence>
<evidence type="ECO:0000256" key="2">
    <source>
        <dbReference type="ARBA" id="ARBA00010308"/>
    </source>
</evidence>
<keyword evidence="4" id="KW-0238">DNA-binding</keyword>
<keyword evidence="3" id="KW-0805">Transcription regulation</keyword>
<reference evidence="8 9" key="1">
    <citation type="submission" date="2022-05" db="EMBL/GenBank/DDBJ databases">
        <authorList>
            <consortium name="Genoscope - CEA"/>
            <person name="William W."/>
        </authorList>
    </citation>
    <scope>NUCLEOTIDE SEQUENCE [LARGE SCALE GENOMIC DNA]</scope>
</reference>
<dbReference type="EMBL" id="CALNXI010000001">
    <property type="protein sequence ID" value="CAH3013643.1"/>
    <property type="molecule type" value="Genomic_DNA"/>
</dbReference>
<proteinExistence type="inferred from homology"/>
<comment type="similarity">
    <text evidence="2">Belongs to the plant homeotic and developmental regulators ALOG protein family.</text>
</comment>
<keyword evidence="6" id="KW-0539">Nucleus</keyword>
<dbReference type="InterPro" id="IPR006936">
    <property type="entry name" value="ALOG_dom"/>
</dbReference>
<dbReference type="Pfam" id="PF04852">
    <property type="entry name" value="ALOG_dom"/>
    <property type="match status" value="1"/>
</dbReference>
<comment type="caution">
    <text evidence="8">The sequence shown here is derived from an EMBL/GenBank/DDBJ whole genome shotgun (WGS) entry which is preliminary data.</text>
</comment>
<gene>
    <name evidence="8" type="ORF">PEVE_00000081</name>
</gene>
<accession>A0ABN8LIC6</accession>
<feature type="domain" description="ALOG" evidence="7">
    <location>
        <begin position="38"/>
        <end position="109"/>
    </location>
</feature>
<comment type="subcellular location">
    <subcellularLocation>
        <location evidence="1">Nucleus</location>
    </subcellularLocation>
</comment>
<dbReference type="PANTHER" id="PTHR31165">
    <property type="entry name" value="PROTEIN G1-LIKE2"/>
    <property type="match status" value="1"/>
</dbReference>
<protein>
    <recommendedName>
        <fullName evidence="7">ALOG domain-containing protein</fullName>
    </recommendedName>
</protein>
<keyword evidence="9" id="KW-1185">Reference proteome</keyword>
<evidence type="ECO:0000256" key="5">
    <source>
        <dbReference type="ARBA" id="ARBA00023163"/>
    </source>
</evidence>
<evidence type="ECO:0000256" key="6">
    <source>
        <dbReference type="ARBA" id="ARBA00023242"/>
    </source>
</evidence>